<dbReference type="EMBL" id="MN688676">
    <property type="protein sequence ID" value="QIZ31082.1"/>
    <property type="molecule type" value="Genomic_DNA"/>
</dbReference>
<reference evidence="1" key="1">
    <citation type="journal article" date="2020" name="Sci. Adv.">
        <title>Virus-host coexistence in phytoplankton through the genomic lens.</title>
        <authorList>
            <person name="Yau S."/>
            <person name="Krasovec M."/>
            <person name="Benites L.F."/>
            <person name="Rombauts S."/>
            <person name="Groussin M."/>
            <person name="Vancaester E."/>
            <person name="Aury J.M."/>
            <person name="Derelle E."/>
            <person name="Desdevises Y."/>
            <person name="Escande M.L."/>
            <person name="Grimsley N."/>
            <person name="Guy J."/>
            <person name="Moreau H."/>
            <person name="Sanchez-Brosseau S."/>
            <person name="van de Peer Y."/>
            <person name="Vandepoele K."/>
            <person name="Gourbiere S."/>
            <person name="Piganeau G."/>
        </authorList>
    </citation>
    <scope>NUCLEOTIDE SEQUENCE</scope>
    <source>
        <strain evidence="1">OmV2</strain>
    </source>
</reference>
<sequence length="264" mass="29033">MIAVIVILLILAVIVGGAAYYYFTQMESESSVGPSPGPSGGSSTSTLTITENGATLTENYRIMPRREKYIQAANVMDCYISVPGLTRPEYCGLHDRSTDGFAYSYDLSLIEPTYSECPGGGHECWYKEKFDQNGNLVDIIDKNGVKLLDKLADDIWADKWDMTNPNIAPVLTMAEYKDKKLIALEDMYKMDGTFVRSGNEITINDTPNKSVYLILLMIAMKTAGQPKPGRIVLNVAGGKASFDTFITLREQDQASQASHVDGPQ</sequence>
<accession>A0A6H1QW36</accession>
<name>A0A6H1QW36_9PHYC</name>
<evidence type="ECO:0000313" key="1">
    <source>
        <dbReference type="EMBL" id="QIZ31082.1"/>
    </source>
</evidence>
<protein>
    <submittedName>
        <fullName evidence="1">Uncharacterized protein</fullName>
    </submittedName>
</protein>
<gene>
    <name evidence="1" type="ORF">orf00042</name>
</gene>
<proteinExistence type="predicted"/>
<organism evidence="1">
    <name type="scientific">Ostreococcus mediterraneus virus 2</name>
    <dbReference type="NCBI Taxonomy" id="2726183"/>
    <lineage>
        <taxon>Viruses</taxon>
        <taxon>Varidnaviria</taxon>
        <taxon>Bamfordvirae</taxon>
        <taxon>Nucleocytoviricota</taxon>
        <taxon>Megaviricetes</taxon>
        <taxon>Algavirales</taxon>
        <taxon>Phycodnaviridae</taxon>
        <taxon>Prasinovirus</taxon>
    </lineage>
</organism>